<protein>
    <submittedName>
        <fullName evidence="1">Uncharacterized protein</fullName>
    </submittedName>
</protein>
<sequence>MIEEDQDLIGQLISAQWVFNDQELSRERLEALSEEKLQALSIEIEQIIKTSLERKDSLIDEVQLLSLMHVKMTIDNELTNRKGKLNLKIR</sequence>
<evidence type="ECO:0000313" key="1">
    <source>
        <dbReference type="EMBL" id="KZS44990.1"/>
    </source>
</evidence>
<dbReference type="Proteomes" id="UP000076796">
    <property type="component" value="Unassembled WGS sequence"/>
</dbReference>
<proteinExistence type="predicted"/>
<dbReference type="RefSeq" id="WP_063477494.1">
    <property type="nucleotide sequence ID" value="NZ_JBCMWP010000019.1"/>
</dbReference>
<evidence type="ECO:0000313" key="2">
    <source>
        <dbReference type="Proteomes" id="UP000076796"/>
    </source>
</evidence>
<comment type="caution">
    <text evidence="1">The sequence shown here is derived from an EMBL/GenBank/DDBJ whole genome shotgun (WGS) entry which is preliminary data.</text>
</comment>
<organism evidence="1 2">
    <name type="scientific">Paenibacillus glucanolyticus</name>
    <dbReference type="NCBI Taxonomy" id="59843"/>
    <lineage>
        <taxon>Bacteria</taxon>
        <taxon>Bacillati</taxon>
        <taxon>Bacillota</taxon>
        <taxon>Bacilli</taxon>
        <taxon>Bacillales</taxon>
        <taxon>Paenibacillaceae</taxon>
        <taxon>Paenibacillus</taxon>
    </lineage>
</organism>
<accession>A0A163GIE1</accession>
<dbReference type="EMBL" id="LWMH01000001">
    <property type="protein sequence ID" value="KZS44990.1"/>
    <property type="molecule type" value="Genomic_DNA"/>
</dbReference>
<gene>
    <name evidence="1" type="ORF">AWU65_03140</name>
</gene>
<keyword evidence="2" id="KW-1185">Reference proteome</keyword>
<dbReference type="AlphaFoldDB" id="A0A163GIE1"/>
<name>A0A163GIE1_9BACL</name>
<reference evidence="1" key="1">
    <citation type="journal article" date="2016" name="Genome Announc.">
        <title>Draft genomes of two strains of Paenibacillus glucanolyticus with capability to degrade lignocellulose.</title>
        <authorList>
            <person name="Mathews S.L."/>
            <person name="Pawlak J."/>
            <person name="Grunden A.M."/>
        </authorList>
    </citation>
    <scope>NUCLEOTIDE SEQUENCE [LARGE SCALE GENOMIC DNA]</scope>
    <source>
        <strain evidence="1">SLM1</strain>
    </source>
</reference>